<dbReference type="Proteomes" id="UP001070352">
    <property type="component" value="Unassembled WGS sequence"/>
</dbReference>
<comment type="caution">
    <text evidence="1">The sequence shown here is derived from an EMBL/GenBank/DDBJ whole genome shotgun (WGS) entry which is preliminary data.</text>
</comment>
<name>A0A9Q4DT40_BACSC</name>
<organism evidence="1 2">
    <name type="scientific">Bacillus spizizenii</name>
    <name type="common">Bacillus subtilis subsp. spizizenii</name>
    <dbReference type="NCBI Taxonomy" id="96241"/>
    <lineage>
        <taxon>Bacteria</taxon>
        <taxon>Bacillati</taxon>
        <taxon>Bacillota</taxon>
        <taxon>Bacilli</taxon>
        <taxon>Bacillales</taxon>
        <taxon>Bacillaceae</taxon>
        <taxon>Bacillus</taxon>
    </lineage>
</organism>
<evidence type="ECO:0000313" key="2">
    <source>
        <dbReference type="Proteomes" id="UP001070352"/>
    </source>
</evidence>
<dbReference type="AlphaFoldDB" id="A0A9Q4DT40"/>
<dbReference type="EMBL" id="JALANJ010000018">
    <property type="protein sequence ID" value="MCY8121407.1"/>
    <property type="molecule type" value="Genomic_DNA"/>
</dbReference>
<gene>
    <name evidence="1" type="ORF">MOC45_12445</name>
</gene>
<evidence type="ECO:0000313" key="1">
    <source>
        <dbReference type="EMBL" id="MCY8121407.1"/>
    </source>
</evidence>
<accession>A0A9Q4DT40</accession>
<protein>
    <submittedName>
        <fullName evidence="1">Uncharacterized protein</fullName>
    </submittedName>
</protein>
<proteinExistence type="predicted"/>
<reference evidence="1" key="1">
    <citation type="submission" date="2022-02" db="EMBL/GenBank/DDBJ databases">
        <title>Crop Bioprotection Bacillus Genome Sequencing.</title>
        <authorList>
            <person name="Dunlap C."/>
        </authorList>
    </citation>
    <scope>NUCLEOTIDE SEQUENCE</scope>
    <source>
        <strain evidence="1">M18B4</strain>
    </source>
</reference>
<sequence length="80" mass="9583">MANPFSNKKKVHVCRNNRTGKVMDVPILQVTGRNSPMWYSRLILEAMIEVYQSWSQQMKRLNESFYLKIWLYNPNFINSQ</sequence>